<dbReference type="InterPro" id="IPR051531">
    <property type="entry name" value="N-acetyltransferase"/>
</dbReference>
<dbReference type="SUPFAM" id="SSF55729">
    <property type="entry name" value="Acyl-CoA N-acyltransferases (Nat)"/>
    <property type="match status" value="1"/>
</dbReference>
<dbReference type="GeneID" id="43613841"/>
<keyword evidence="3" id="KW-1185">Reference proteome</keyword>
<dbReference type="PANTHER" id="PTHR43792:SF1">
    <property type="entry name" value="N-ACETYLTRANSFERASE DOMAIN-CONTAINING PROTEIN"/>
    <property type="match status" value="1"/>
</dbReference>
<accession>A0A7J6IS38</accession>
<evidence type="ECO:0000259" key="1">
    <source>
        <dbReference type="Pfam" id="PF13302"/>
    </source>
</evidence>
<comment type="caution">
    <text evidence="2">The sequence shown here is derived from an EMBL/GenBank/DDBJ whole genome shotgun (WGS) entry which is preliminary data.</text>
</comment>
<dbReference type="GO" id="GO:0016747">
    <property type="term" value="F:acyltransferase activity, transferring groups other than amino-acyl groups"/>
    <property type="evidence" value="ECO:0007669"/>
    <property type="project" value="InterPro"/>
</dbReference>
<dbReference type="Proteomes" id="UP000011096">
    <property type="component" value="Unassembled WGS sequence"/>
</dbReference>
<dbReference type="InterPro" id="IPR016181">
    <property type="entry name" value="Acyl_CoA_acyltransferase"/>
</dbReference>
<dbReference type="InterPro" id="IPR000182">
    <property type="entry name" value="GNAT_dom"/>
</dbReference>
<dbReference type="RefSeq" id="XP_031890384.1">
    <property type="nucleotide sequence ID" value="XM_032029765.1"/>
</dbReference>
<dbReference type="Gene3D" id="3.40.630.30">
    <property type="match status" value="1"/>
</dbReference>
<evidence type="ECO:0000313" key="2">
    <source>
        <dbReference type="EMBL" id="KAF4479735.1"/>
    </source>
</evidence>
<keyword evidence="2" id="KW-0808">Transferase</keyword>
<feature type="domain" description="N-acetyltransferase" evidence="1">
    <location>
        <begin position="36"/>
        <end position="206"/>
    </location>
</feature>
<dbReference type="PANTHER" id="PTHR43792">
    <property type="entry name" value="GNAT FAMILY, PUTATIVE (AFU_ORTHOLOGUE AFUA_3G00765)-RELATED-RELATED"/>
    <property type="match status" value="1"/>
</dbReference>
<dbReference type="InParanoid" id="A0A7J6IS38"/>
<dbReference type="AlphaFoldDB" id="A0A7J6IS38"/>
<dbReference type="Pfam" id="PF13302">
    <property type="entry name" value="Acetyltransf_3"/>
    <property type="match status" value="1"/>
</dbReference>
<proteinExistence type="predicted"/>
<dbReference type="OrthoDB" id="4072826at2759"/>
<sequence>MMDISPEPLDFKTVKTTLPTRPLPPHALRQPVVTERLILRPVSADDLQALHTLRTQPEVMRFSAVGRVDADLDETRARLAQNLPPHDADNYDVSICLRATGRWIGIGGCKKPSGGELGWPEIGYMLQKDYWGSGYATEFVQAFLGAWWSLPRSECEMAVERASVEGEKAVSGRAGEVEGGVEEILTAVTATENPASQKILTKLGFEKFKVWKEVDEEKQTEVVLVGYGIRRPRQ</sequence>
<protein>
    <submittedName>
        <fullName evidence="2">Putative N-acetyltransferase p20</fullName>
    </submittedName>
</protein>
<reference evidence="2 3" key="1">
    <citation type="submission" date="2012-08" db="EMBL/GenBank/DDBJ databases">
        <authorList>
            <person name="Gan P.H.P."/>
            <person name="Ikeda K."/>
            <person name="Irieda H."/>
            <person name="Narusaka M."/>
            <person name="O'Connell R.J."/>
            <person name="Narusaka Y."/>
            <person name="Takano Y."/>
            <person name="Kubo Y."/>
            <person name="Shirasu K."/>
        </authorList>
    </citation>
    <scope>NUCLEOTIDE SEQUENCE [LARGE SCALE GENOMIC DNA]</scope>
    <source>
        <strain evidence="2 3">Nara gc5</strain>
    </source>
</reference>
<reference evidence="2 3" key="2">
    <citation type="submission" date="2020-04" db="EMBL/GenBank/DDBJ databases">
        <title>Genome sequencing and assembly of multiple isolates from the Colletotrichum gloeosporioides species complex.</title>
        <authorList>
            <person name="Gan P."/>
            <person name="Shirasu K."/>
        </authorList>
    </citation>
    <scope>NUCLEOTIDE SEQUENCE [LARGE SCALE GENOMIC DNA]</scope>
    <source>
        <strain evidence="2 3">Nara gc5</strain>
    </source>
</reference>
<dbReference type="EMBL" id="ANPB02000007">
    <property type="protein sequence ID" value="KAF4479735.1"/>
    <property type="molecule type" value="Genomic_DNA"/>
</dbReference>
<gene>
    <name evidence="2" type="ORF">CGGC5_v012350</name>
</gene>
<evidence type="ECO:0000313" key="3">
    <source>
        <dbReference type="Proteomes" id="UP000011096"/>
    </source>
</evidence>
<name>A0A7J6IS38_COLFN</name>
<organism evidence="2 3">
    <name type="scientific">Colletotrichum fructicola (strain Nara gc5)</name>
    <name type="common">Anthracnose fungus</name>
    <name type="synonym">Colletotrichum gloeosporioides (strain Nara gc5)</name>
    <dbReference type="NCBI Taxonomy" id="1213859"/>
    <lineage>
        <taxon>Eukaryota</taxon>
        <taxon>Fungi</taxon>
        <taxon>Dikarya</taxon>
        <taxon>Ascomycota</taxon>
        <taxon>Pezizomycotina</taxon>
        <taxon>Sordariomycetes</taxon>
        <taxon>Hypocreomycetidae</taxon>
        <taxon>Glomerellales</taxon>
        <taxon>Glomerellaceae</taxon>
        <taxon>Colletotrichum</taxon>
        <taxon>Colletotrichum gloeosporioides species complex</taxon>
    </lineage>
</organism>